<dbReference type="InterPro" id="IPR037878">
    <property type="entry name" value="SPACA1"/>
</dbReference>
<evidence type="ECO:0000256" key="2">
    <source>
        <dbReference type="SAM" id="Phobius"/>
    </source>
</evidence>
<gene>
    <name evidence="4" type="ORF">EGK_15152</name>
</gene>
<keyword evidence="2" id="KW-0812">Transmembrane</keyword>
<evidence type="ECO:0000256" key="3">
    <source>
        <dbReference type="SAM" id="SignalP"/>
    </source>
</evidence>
<feature type="transmembrane region" description="Helical" evidence="2">
    <location>
        <begin position="198"/>
        <end position="227"/>
    </location>
</feature>
<feature type="chain" id="PRO_5003500260" description="Sperm acrosome membrane-associated protein 1" evidence="3">
    <location>
        <begin position="30"/>
        <end position="271"/>
    </location>
</feature>
<protein>
    <recommendedName>
        <fullName evidence="5">Sperm acrosome membrane-associated protein 1</fullName>
    </recommendedName>
</protein>
<reference evidence="4" key="1">
    <citation type="journal article" date="2011" name="Nat. Biotechnol.">
        <title>Genome sequencing and comparison of two nonhuman primate animal models, the cynomolgus and Chinese rhesus macaques.</title>
        <authorList>
            <person name="Yan G."/>
            <person name="Zhang G."/>
            <person name="Fang X."/>
            <person name="Zhang Y."/>
            <person name="Li C."/>
            <person name="Ling F."/>
            <person name="Cooper D.N."/>
            <person name="Li Q."/>
            <person name="Li Y."/>
            <person name="van Gool A.J."/>
            <person name="Du H."/>
            <person name="Chen J."/>
            <person name="Chen R."/>
            <person name="Zhang P."/>
            <person name="Huang Z."/>
            <person name="Thompson J.R."/>
            <person name="Meng Y."/>
            <person name="Bai Y."/>
            <person name="Wang J."/>
            <person name="Zhuo M."/>
            <person name="Wang T."/>
            <person name="Huang Y."/>
            <person name="Wei L."/>
            <person name="Li J."/>
            <person name="Wang Z."/>
            <person name="Hu H."/>
            <person name="Yang P."/>
            <person name="Le L."/>
            <person name="Stenson P.D."/>
            <person name="Li B."/>
            <person name="Liu X."/>
            <person name="Ball E.V."/>
            <person name="An N."/>
            <person name="Huang Q."/>
            <person name="Zhang Y."/>
            <person name="Fan W."/>
            <person name="Zhang X."/>
            <person name="Li Y."/>
            <person name="Wang W."/>
            <person name="Katze M.G."/>
            <person name="Su B."/>
            <person name="Nielsen R."/>
            <person name="Yang H."/>
            <person name="Wang J."/>
            <person name="Wang X."/>
            <person name="Wang J."/>
        </authorList>
    </citation>
    <scope>NUCLEOTIDE SEQUENCE [LARGE SCALE GENOMIC DNA]</scope>
    <source>
        <strain evidence="4">CR-5</strain>
    </source>
</reference>
<evidence type="ECO:0000256" key="1">
    <source>
        <dbReference type="SAM" id="MobiDB-lite"/>
    </source>
</evidence>
<name>G7MPW4_MACMU</name>
<feature type="region of interest" description="Disordered" evidence="1">
    <location>
        <begin position="238"/>
        <end position="271"/>
    </location>
</feature>
<keyword evidence="2" id="KW-1133">Transmembrane helix</keyword>
<proteinExistence type="predicted"/>
<evidence type="ECO:0000313" key="4">
    <source>
        <dbReference type="EMBL" id="EHH18528.1"/>
    </source>
</evidence>
<keyword evidence="3" id="KW-0732">Signal</keyword>
<feature type="compositionally biased region" description="Acidic residues" evidence="1">
    <location>
        <begin position="46"/>
        <end position="58"/>
    </location>
</feature>
<feature type="compositionally biased region" description="Polar residues" evidence="1">
    <location>
        <begin position="239"/>
        <end position="248"/>
    </location>
</feature>
<accession>G7MPW4</accession>
<dbReference type="CDD" id="cd13783">
    <property type="entry name" value="SPACA1"/>
    <property type="match status" value="1"/>
</dbReference>
<evidence type="ECO:0008006" key="5">
    <source>
        <dbReference type="Google" id="ProtNLM"/>
    </source>
</evidence>
<keyword evidence="2" id="KW-0472">Membrane</keyword>
<dbReference type="EMBL" id="CM001256">
    <property type="protein sequence ID" value="EHH18528.1"/>
    <property type="molecule type" value="Genomic_DNA"/>
</dbReference>
<dbReference type="PANTHER" id="PTHR47223:SF1">
    <property type="entry name" value="SPERM ACROSOME MEMBRANE-ASSOCIATED PROTEIN 1"/>
    <property type="match status" value="1"/>
</dbReference>
<organism evidence="4">
    <name type="scientific">Macaca mulatta</name>
    <name type="common">Rhesus macaque</name>
    <dbReference type="NCBI Taxonomy" id="9544"/>
    <lineage>
        <taxon>Eukaryota</taxon>
        <taxon>Metazoa</taxon>
        <taxon>Chordata</taxon>
        <taxon>Craniata</taxon>
        <taxon>Vertebrata</taxon>
        <taxon>Euteleostomi</taxon>
        <taxon>Mammalia</taxon>
        <taxon>Eutheria</taxon>
        <taxon>Euarchontoglires</taxon>
        <taxon>Primates</taxon>
        <taxon>Haplorrhini</taxon>
        <taxon>Catarrhini</taxon>
        <taxon>Cercopithecidae</taxon>
        <taxon>Cercopithecinae</taxon>
        <taxon>Macaca</taxon>
    </lineage>
</organism>
<dbReference type="GO" id="GO:0002080">
    <property type="term" value="C:acrosomal membrane"/>
    <property type="evidence" value="ECO:0007669"/>
    <property type="project" value="InterPro"/>
</dbReference>
<feature type="signal peptide" evidence="3">
    <location>
        <begin position="1"/>
        <end position="29"/>
    </location>
</feature>
<dbReference type="PANTHER" id="PTHR47223">
    <property type="entry name" value="SPERM ACROSOME MEMBRANE-ASSOCIATED PROTEIN 1"/>
    <property type="match status" value="1"/>
</dbReference>
<dbReference type="Proteomes" id="UP000013456">
    <property type="component" value="Chromosome 4"/>
</dbReference>
<dbReference type="AlphaFoldDB" id="G7MPW4"/>
<sequence length="271" mass="29555">MSPRGTGCSAGLLLTVGWLLLAVLPSARGTNVTAAVQDAGLAHEGEGEEETENNDSETAENYAPTETEDGIGVREVILTNGCPTGESKCVVRVEECRGPTDCGWGKPISESLESVRLACIHTSPINRFKYIWKLLRPDQQSIVLVNDSAILEVRRENYPLAFQCDTLDNNEIVATIKFTIYTSSELQMRRSGLPVTDAALIFVLTVGVIICVFIIFLLIFIIVNWAAVKAFWGPKASTPEVQSEQSSGRYKDSTSLDQLPTEMPGEDDALK</sequence>
<feature type="region of interest" description="Disordered" evidence="1">
    <location>
        <begin position="42"/>
        <end position="66"/>
    </location>
</feature>